<dbReference type="GO" id="GO:0005615">
    <property type="term" value="C:extracellular space"/>
    <property type="evidence" value="ECO:0007669"/>
    <property type="project" value="TreeGrafter"/>
</dbReference>
<dbReference type="InterPro" id="IPR020901">
    <property type="entry name" value="Prtase_inh_Kunz-CS"/>
</dbReference>
<reference evidence="4" key="2">
    <citation type="submission" date="2025-09" db="UniProtKB">
        <authorList>
            <consortium name="Ensembl"/>
        </authorList>
    </citation>
    <scope>IDENTIFICATION</scope>
</reference>
<evidence type="ECO:0000256" key="2">
    <source>
        <dbReference type="ARBA" id="ARBA00023157"/>
    </source>
</evidence>
<dbReference type="PROSITE" id="PS00280">
    <property type="entry name" value="BPTI_KUNITZ_1"/>
    <property type="match status" value="3"/>
</dbReference>
<dbReference type="PANTHER" id="PTHR10083">
    <property type="entry name" value="KUNITZ-TYPE PROTEASE INHIBITOR-RELATED"/>
    <property type="match status" value="1"/>
</dbReference>
<dbReference type="SUPFAM" id="SSF57362">
    <property type="entry name" value="BPTI-like"/>
    <property type="match status" value="3"/>
</dbReference>
<evidence type="ECO:0000259" key="3">
    <source>
        <dbReference type="PROSITE" id="PS50279"/>
    </source>
</evidence>
<dbReference type="SMART" id="SM00131">
    <property type="entry name" value="KU"/>
    <property type="match status" value="3"/>
</dbReference>
<evidence type="ECO:0000256" key="1">
    <source>
        <dbReference type="ARBA" id="ARBA00008415"/>
    </source>
</evidence>
<dbReference type="CDD" id="cd00109">
    <property type="entry name" value="Kunitz-type"/>
    <property type="match status" value="3"/>
</dbReference>
<dbReference type="PROSITE" id="PS50279">
    <property type="entry name" value="BPTI_KUNITZ_2"/>
    <property type="match status" value="3"/>
</dbReference>
<dbReference type="Proteomes" id="UP000694545">
    <property type="component" value="Unplaced"/>
</dbReference>
<feature type="domain" description="BPTI/Kunitz inhibitor" evidence="3">
    <location>
        <begin position="116"/>
        <end position="170"/>
    </location>
</feature>
<organism evidence="4 5">
    <name type="scientific">Varanus komodoensis</name>
    <name type="common">Komodo dragon</name>
    <dbReference type="NCBI Taxonomy" id="61221"/>
    <lineage>
        <taxon>Eukaryota</taxon>
        <taxon>Metazoa</taxon>
        <taxon>Chordata</taxon>
        <taxon>Craniata</taxon>
        <taxon>Vertebrata</taxon>
        <taxon>Euteleostomi</taxon>
        <taxon>Lepidosauria</taxon>
        <taxon>Squamata</taxon>
        <taxon>Bifurcata</taxon>
        <taxon>Unidentata</taxon>
        <taxon>Episquamata</taxon>
        <taxon>Toxicofera</taxon>
        <taxon>Anguimorpha</taxon>
        <taxon>Paleoanguimorpha</taxon>
        <taxon>Varanoidea</taxon>
        <taxon>Varanidae</taxon>
        <taxon>Varanus</taxon>
    </lineage>
</organism>
<feature type="domain" description="BPTI/Kunitz inhibitor" evidence="3">
    <location>
        <begin position="56"/>
        <end position="106"/>
    </location>
</feature>
<keyword evidence="5" id="KW-1185">Reference proteome</keyword>
<dbReference type="Gene3D" id="4.10.410.10">
    <property type="entry name" value="Pancreatic trypsin inhibitor Kunitz domain"/>
    <property type="match status" value="3"/>
</dbReference>
<name>A0A8D2KZ22_VARKO</name>
<accession>A0A8D2KZ22</accession>
<reference evidence="4" key="1">
    <citation type="submission" date="2025-08" db="UniProtKB">
        <authorList>
            <consortium name="Ensembl"/>
        </authorList>
    </citation>
    <scope>IDENTIFICATION</scope>
</reference>
<dbReference type="InterPro" id="IPR036880">
    <property type="entry name" value="Kunitz_BPTI_sf"/>
</dbReference>
<evidence type="ECO:0000313" key="4">
    <source>
        <dbReference type="Ensembl" id="ENSVKKP00000014351.1"/>
    </source>
</evidence>
<dbReference type="PRINTS" id="PR00759">
    <property type="entry name" value="BASICPTASE"/>
</dbReference>
<keyword evidence="2" id="KW-1015">Disulfide bond</keyword>
<evidence type="ECO:0000313" key="5">
    <source>
        <dbReference type="Proteomes" id="UP000694545"/>
    </source>
</evidence>
<dbReference type="PANTHER" id="PTHR10083:SF377">
    <property type="entry name" value="TISSUE FACTOR PATHWAY INHIBITOR"/>
    <property type="match status" value="1"/>
</dbReference>
<protein>
    <recommendedName>
        <fullName evidence="3">BPTI/Kunitz inhibitor domain-containing protein</fullName>
    </recommendedName>
</protein>
<feature type="domain" description="BPTI/Kunitz inhibitor" evidence="3">
    <location>
        <begin position="209"/>
        <end position="259"/>
    </location>
</feature>
<dbReference type="InterPro" id="IPR002223">
    <property type="entry name" value="Kunitz_BPTI"/>
</dbReference>
<comment type="similarity">
    <text evidence="1">Belongs to the venom Kunitz-type family.</text>
</comment>
<proteinExistence type="inferred from homology"/>
<dbReference type="GO" id="GO:0004867">
    <property type="term" value="F:serine-type endopeptidase inhibitor activity"/>
    <property type="evidence" value="ECO:0007669"/>
    <property type="project" value="InterPro"/>
</dbReference>
<dbReference type="AlphaFoldDB" id="A0A8D2KZ22"/>
<dbReference type="Pfam" id="PF00014">
    <property type="entry name" value="Kunitz_BPTI"/>
    <property type="match status" value="3"/>
</dbReference>
<dbReference type="InterPro" id="IPR050098">
    <property type="entry name" value="TFPI/VKTCI-like"/>
</dbReference>
<dbReference type="FunFam" id="4.10.410.10:FF:000020">
    <property type="entry name" value="Collagen, type VI, alpha 3"/>
    <property type="match status" value="2"/>
</dbReference>
<sequence length="316" mass="35204">AERSCCELHASSASAAFCLHVGTCPLPNGCSSRAGWSFSGGTPFPLSPSPLLPGVCTLPADGGLCFMLEERWYFDHEEKKCQPFSWGGCGGNENNFGSRPECESACSPYGKPRIDPRAEGLLSRAPCFCFESKRRFFYNGTSKACEPFTYTGCPWNHNRFYTLEECQRTCRHVGKRWRGARGAEDGVPYPAPAFIVPPLPSPPLVSDICRLPLKPGPCDKKEKRWFFDSGVKRCKRFFYGGCYGNQNNFQTLKECRQKFQPGPPLGLVLMPPQFLLSRTFQSPTVTDPQILPGKPNDFPPEGTDQAQLHLFRCMNS</sequence>
<dbReference type="Ensembl" id="ENSVKKT00000014700.1">
    <property type="protein sequence ID" value="ENSVKKP00000014351.1"/>
    <property type="gene ID" value="ENSVKKG00000009877.1"/>
</dbReference>